<sequence>MILLNTICFIQEMRALKNVESALNCMTELREMLEHEKANIETNIAHMDRVMTPMECHKPNMHEQDKMQIDKWEMRKQIGSCWKDLRAHIEHGEAKTCDIISKLCHIEELLTELPASKRSHIETSFSKLCTEADIVMDAIRNSMKIQSDEKQSRLSIYFHELDIAVKPSF</sequence>
<evidence type="ECO:0000313" key="3">
    <source>
        <dbReference type="Proteomes" id="UP000245207"/>
    </source>
</evidence>
<organism evidence="2 3">
    <name type="scientific">Artemisia annua</name>
    <name type="common">Sweet wormwood</name>
    <dbReference type="NCBI Taxonomy" id="35608"/>
    <lineage>
        <taxon>Eukaryota</taxon>
        <taxon>Viridiplantae</taxon>
        <taxon>Streptophyta</taxon>
        <taxon>Embryophyta</taxon>
        <taxon>Tracheophyta</taxon>
        <taxon>Spermatophyta</taxon>
        <taxon>Magnoliopsida</taxon>
        <taxon>eudicotyledons</taxon>
        <taxon>Gunneridae</taxon>
        <taxon>Pentapetalae</taxon>
        <taxon>asterids</taxon>
        <taxon>campanulids</taxon>
        <taxon>Asterales</taxon>
        <taxon>Asteraceae</taxon>
        <taxon>Asteroideae</taxon>
        <taxon>Anthemideae</taxon>
        <taxon>Artemisiinae</taxon>
        <taxon>Artemisia</taxon>
    </lineage>
</organism>
<dbReference type="AlphaFoldDB" id="A0A2U1QLW2"/>
<keyword evidence="1" id="KW-0175">Coiled coil</keyword>
<keyword evidence="3" id="KW-1185">Reference proteome</keyword>
<evidence type="ECO:0000313" key="2">
    <source>
        <dbReference type="EMBL" id="PWA98972.1"/>
    </source>
</evidence>
<dbReference type="EMBL" id="PKPP01000041">
    <property type="protein sequence ID" value="PWA98972.1"/>
    <property type="molecule type" value="Genomic_DNA"/>
</dbReference>
<name>A0A2U1QLW2_ARTAN</name>
<accession>A0A2U1QLW2</accession>
<reference evidence="2 3" key="1">
    <citation type="journal article" date="2018" name="Mol. Plant">
        <title>The genome of Artemisia annua provides insight into the evolution of Asteraceae family and artemisinin biosynthesis.</title>
        <authorList>
            <person name="Shen Q."/>
            <person name="Zhang L."/>
            <person name="Liao Z."/>
            <person name="Wang S."/>
            <person name="Yan T."/>
            <person name="Shi P."/>
            <person name="Liu M."/>
            <person name="Fu X."/>
            <person name="Pan Q."/>
            <person name="Wang Y."/>
            <person name="Lv Z."/>
            <person name="Lu X."/>
            <person name="Zhang F."/>
            <person name="Jiang W."/>
            <person name="Ma Y."/>
            <person name="Chen M."/>
            <person name="Hao X."/>
            <person name="Li L."/>
            <person name="Tang Y."/>
            <person name="Lv G."/>
            <person name="Zhou Y."/>
            <person name="Sun X."/>
            <person name="Brodelius P.E."/>
            <person name="Rose J.K.C."/>
            <person name="Tang K."/>
        </authorList>
    </citation>
    <scope>NUCLEOTIDE SEQUENCE [LARGE SCALE GENOMIC DNA]</scope>
    <source>
        <strain evidence="3">cv. Huhao1</strain>
        <tissue evidence="2">Leaf</tissue>
    </source>
</reference>
<evidence type="ECO:0000256" key="1">
    <source>
        <dbReference type="SAM" id="Coils"/>
    </source>
</evidence>
<gene>
    <name evidence="2" type="ORF">CTI12_AA013770</name>
</gene>
<proteinExistence type="predicted"/>
<protein>
    <submittedName>
        <fullName evidence="2">Uncharacterized protein</fullName>
    </submittedName>
</protein>
<comment type="caution">
    <text evidence="2">The sequence shown here is derived from an EMBL/GenBank/DDBJ whole genome shotgun (WGS) entry which is preliminary data.</text>
</comment>
<feature type="coiled-coil region" evidence="1">
    <location>
        <begin position="16"/>
        <end position="43"/>
    </location>
</feature>
<dbReference type="OrthoDB" id="1723093at2759"/>
<dbReference type="Proteomes" id="UP000245207">
    <property type="component" value="Unassembled WGS sequence"/>
</dbReference>